<name>A0ABS0LAH1_9CORY</name>
<accession>A0ABS0LAH1</accession>
<keyword evidence="3" id="KW-1185">Reference proteome</keyword>
<evidence type="ECO:0000313" key="2">
    <source>
        <dbReference type="EMBL" id="MBG9353671.1"/>
    </source>
</evidence>
<comment type="caution">
    <text evidence="2">The sequence shown here is derived from an EMBL/GenBank/DDBJ whole genome shotgun (WGS) entry which is preliminary data.</text>
</comment>
<organism evidence="2 3">
    <name type="scientific">Corynebacterium belfantii</name>
    <dbReference type="NCBI Taxonomy" id="2014537"/>
    <lineage>
        <taxon>Bacteria</taxon>
        <taxon>Bacillati</taxon>
        <taxon>Actinomycetota</taxon>
        <taxon>Actinomycetes</taxon>
        <taxon>Mycobacteriales</taxon>
        <taxon>Corynebacteriaceae</taxon>
        <taxon>Corynebacterium</taxon>
    </lineage>
</organism>
<evidence type="ECO:0000256" key="1">
    <source>
        <dbReference type="SAM" id="MobiDB-lite"/>
    </source>
</evidence>
<dbReference type="RefSeq" id="WP_197690023.1">
    <property type="nucleotide sequence ID" value="NZ_CP157823.1"/>
</dbReference>
<dbReference type="Proteomes" id="UP000615580">
    <property type="component" value="Unassembled WGS sequence"/>
</dbReference>
<evidence type="ECO:0000313" key="3">
    <source>
        <dbReference type="Proteomes" id="UP000615580"/>
    </source>
</evidence>
<proteinExistence type="predicted"/>
<protein>
    <submittedName>
        <fullName evidence="2">Uncharacterized protein</fullName>
    </submittedName>
</protein>
<sequence>MSSSDKIAYIITPSGKRRPVRRGGLERKALLSDPVKRDKLIRKADPGMVEVKGKKRRKKLSPKEASIRRYYARVAHVATRNNRRNGWEEIIAYEEDTWGNVDRDSGSGNSVNAQSGGRVQTNRRRY</sequence>
<gene>
    <name evidence="2" type="ORF">I4J41_03370</name>
</gene>
<reference evidence="2 3" key="1">
    <citation type="journal article" date="2020" name="J. Clin. Microbiol.">
        <title>Assessing the Genetic Diversity of Austrian Corynebacterium diphtheriae Clinical Isolates, 2011-2019.</title>
        <authorList>
            <person name="Schaeffer J."/>
            <person name="Huhulescu S."/>
            <person name="Stoeger A."/>
            <person name="Allerberger F."/>
            <person name="Ruppitsch W."/>
        </authorList>
    </citation>
    <scope>NUCLEOTIDE SEQUENCE [LARGE SCALE GENOMIC DNA]</scope>
    <source>
        <strain evidence="2 3">04-17</strain>
    </source>
</reference>
<feature type="region of interest" description="Disordered" evidence="1">
    <location>
        <begin position="99"/>
        <end position="126"/>
    </location>
</feature>
<feature type="compositionally biased region" description="Polar residues" evidence="1">
    <location>
        <begin position="106"/>
        <end position="120"/>
    </location>
</feature>
<dbReference type="GeneID" id="97332607"/>
<dbReference type="EMBL" id="JADQUG010000008">
    <property type="protein sequence ID" value="MBG9353671.1"/>
    <property type="molecule type" value="Genomic_DNA"/>
</dbReference>